<evidence type="ECO:0000313" key="1">
    <source>
        <dbReference type="EMBL" id="PWJ64636.1"/>
    </source>
</evidence>
<evidence type="ECO:0000313" key="2">
    <source>
        <dbReference type="Proteomes" id="UP000245674"/>
    </source>
</evidence>
<protein>
    <submittedName>
        <fullName evidence="1">Uncharacterized protein</fullName>
    </submittedName>
</protein>
<organism evidence="1 2">
    <name type="scientific">Rathayibacter iranicus NCPPB 2253 = VKM Ac-1602</name>
    <dbReference type="NCBI Taxonomy" id="1328868"/>
    <lineage>
        <taxon>Bacteria</taxon>
        <taxon>Bacillati</taxon>
        <taxon>Actinomycetota</taxon>
        <taxon>Actinomycetes</taxon>
        <taxon>Micrococcales</taxon>
        <taxon>Microbacteriaceae</taxon>
        <taxon>Rathayibacter</taxon>
    </lineage>
</organism>
<dbReference type="EMBL" id="QGDV01000004">
    <property type="protein sequence ID" value="PWJ64636.1"/>
    <property type="molecule type" value="Genomic_DNA"/>
</dbReference>
<keyword evidence="2" id="KW-1185">Reference proteome</keyword>
<reference evidence="1 2" key="1">
    <citation type="submission" date="2018-03" db="EMBL/GenBank/DDBJ databases">
        <title>Genomic Encyclopedia of Type Strains, Phase III (KMG-III): the genomes of soil and plant-associated and newly described type strains.</title>
        <authorList>
            <person name="Whitman W."/>
        </authorList>
    </citation>
    <scope>NUCLEOTIDE SEQUENCE [LARGE SCALE GENOMIC DNA]</scope>
    <source>
        <strain evidence="1 2">VKM Ac-1602</strain>
    </source>
</reference>
<dbReference type="Proteomes" id="UP000245674">
    <property type="component" value="Unassembled WGS sequence"/>
</dbReference>
<comment type="caution">
    <text evidence="1">The sequence shown here is derived from an EMBL/GenBank/DDBJ whole genome shotgun (WGS) entry which is preliminary data.</text>
</comment>
<name>A0ABX5LEL5_9MICO</name>
<sequence length="64" mass="6929">MSPLRGMEIIDSLYPDGNIGERVRFPLCGRKSLYFSGYLSDVAELANLSATITTIGNGAIVVKH</sequence>
<gene>
    <name evidence="1" type="ORF">B0H03_1042</name>
</gene>
<proteinExistence type="predicted"/>
<accession>A0ABX5LEL5</accession>